<sequence length="405" mass="42035">MSLLATLLGDAPSPADAARGAGPRLLAYVADAASAALLNSAAPSLLPCEVRTGDIRSAVRDLARQRSPDLLLVDLSGVADPLVAMEALAGVCDPSVRVIAVGDSNDIGLYRDLRQIGVTDYLFKPLSRDLLEGALRAAGAGAGAAADEAPGRLGKLVAVVGARGGVGTTTVAVHLGCWLADGARGRTALVDLDLQNGTVALALNLRPEPALREAVEAPDRVDDVFMERAMVAASDRLSVLAAEEPVEDVIDIAPTAALSVLNRLQARHNYVVVDAGRAQGGAARAALEAASIVVLVGDASVAGLRDLVRLRAAIARRAGGGRLVTVLNRRGAPGELPAADLMRTLGEPPEHALPYRPVPLAVAAGVGEPAFRHCRRFREAMERLGADVAGQPAAQDSLFRRWVRR</sequence>
<dbReference type="PANTHER" id="PTHR43384:SF6">
    <property type="entry name" value="SEPTUM SITE-DETERMINING PROTEIN MIND HOMOLOG, CHLOROPLASTIC"/>
    <property type="match status" value="1"/>
</dbReference>
<dbReference type="PANTHER" id="PTHR43384">
    <property type="entry name" value="SEPTUM SITE-DETERMINING PROTEIN MIND HOMOLOG, CHLOROPLASTIC-RELATED"/>
    <property type="match status" value="1"/>
</dbReference>
<accession>A0A4D8QD69</accession>
<dbReference type="Proteomes" id="UP000298596">
    <property type="component" value="Plasmid p4"/>
</dbReference>
<organism evidence="5 6">
    <name type="scientific">Azospirillum brasilense</name>
    <dbReference type="NCBI Taxonomy" id="192"/>
    <lineage>
        <taxon>Bacteria</taxon>
        <taxon>Pseudomonadati</taxon>
        <taxon>Pseudomonadota</taxon>
        <taxon>Alphaproteobacteria</taxon>
        <taxon>Rhodospirillales</taxon>
        <taxon>Azospirillaceae</taxon>
        <taxon>Azospirillum</taxon>
    </lineage>
</organism>
<evidence type="ECO:0000256" key="3">
    <source>
        <dbReference type="PROSITE-ProRule" id="PRU00169"/>
    </source>
</evidence>
<reference evidence="5 6" key="1">
    <citation type="submission" date="2018-09" db="EMBL/GenBank/DDBJ databases">
        <title>Whole genome based analysis of evolution and adaptive divergence in Indian and Brazilian strains of Azospirillum brasilense.</title>
        <authorList>
            <person name="Singh C."/>
            <person name="Tripathi A.K."/>
        </authorList>
    </citation>
    <scope>NUCLEOTIDE SEQUENCE [LARGE SCALE GENOMIC DNA]</scope>
    <source>
        <strain evidence="5 6">MTCC4036</strain>
        <plasmid evidence="5 6">p4</plasmid>
    </source>
</reference>
<dbReference type="SUPFAM" id="SSF52172">
    <property type="entry name" value="CheY-like"/>
    <property type="match status" value="1"/>
</dbReference>
<keyword evidence="5" id="KW-0614">Plasmid</keyword>
<geneLocation type="plasmid" evidence="5">
    <name>p4</name>
</geneLocation>
<evidence type="ECO:0000259" key="4">
    <source>
        <dbReference type="PROSITE" id="PS50110"/>
    </source>
</evidence>
<dbReference type="InterPro" id="IPR027417">
    <property type="entry name" value="P-loop_NTPase"/>
</dbReference>
<evidence type="ECO:0000313" key="5">
    <source>
        <dbReference type="EMBL" id="QCO06886.1"/>
    </source>
</evidence>
<dbReference type="InterPro" id="IPR050625">
    <property type="entry name" value="ParA/MinD_ATPase"/>
</dbReference>
<keyword evidence="3" id="KW-0597">Phosphoprotein</keyword>
<dbReference type="AlphaFoldDB" id="A0A4D8QD69"/>
<dbReference type="GO" id="GO:0000160">
    <property type="term" value="P:phosphorelay signal transduction system"/>
    <property type="evidence" value="ECO:0007669"/>
    <property type="project" value="InterPro"/>
</dbReference>
<feature type="modified residue" description="4-aspartylphosphate" evidence="3">
    <location>
        <position position="74"/>
    </location>
</feature>
<dbReference type="InterPro" id="IPR011006">
    <property type="entry name" value="CheY-like_superfamily"/>
</dbReference>
<dbReference type="InterPro" id="IPR001789">
    <property type="entry name" value="Sig_transdc_resp-reg_receiver"/>
</dbReference>
<name>A0A4D8QD69_AZOBR</name>
<protein>
    <recommendedName>
        <fullName evidence="4">Response regulatory domain-containing protein</fullName>
    </recommendedName>
</protein>
<dbReference type="InterPro" id="IPR025669">
    <property type="entry name" value="AAA_dom"/>
</dbReference>
<evidence type="ECO:0000313" key="6">
    <source>
        <dbReference type="Proteomes" id="UP000298596"/>
    </source>
</evidence>
<evidence type="ECO:0000256" key="1">
    <source>
        <dbReference type="ARBA" id="ARBA00022741"/>
    </source>
</evidence>
<dbReference type="GO" id="GO:0005829">
    <property type="term" value="C:cytosol"/>
    <property type="evidence" value="ECO:0007669"/>
    <property type="project" value="TreeGrafter"/>
</dbReference>
<dbReference type="GO" id="GO:0009898">
    <property type="term" value="C:cytoplasmic side of plasma membrane"/>
    <property type="evidence" value="ECO:0007669"/>
    <property type="project" value="TreeGrafter"/>
</dbReference>
<gene>
    <name evidence="5" type="ORF">D3867_33860</name>
</gene>
<dbReference type="PROSITE" id="PS50110">
    <property type="entry name" value="RESPONSE_REGULATORY"/>
    <property type="match status" value="1"/>
</dbReference>
<keyword evidence="1" id="KW-0547">Nucleotide-binding</keyword>
<evidence type="ECO:0000256" key="2">
    <source>
        <dbReference type="ARBA" id="ARBA00022840"/>
    </source>
</evidence>
<dbReference type="GO" id="GO:0016887">
    <property type="term" value="F:ATP hydrolysis activity"/>
    <property type="evidence" value="ECO:0007669"/>
    <property type="project" value="TreeGrafter"/>
</dbReference>
<dbReference type="EMBL" id="CP032334">
    <property type="protein sequence ID" value="QCO06886.1"/>
    <property type="molecule type" value="Genomic_DNA"/>
</dbReference>
<dbReference type="Gene3D" id="3.40.50.300">
    <property type="entry name" value="P-loop containing nucleotide triphosphate hydrolases"/>
    <property type="match status" value="1"/>
</dbReference>
<dbReference type="Pfam" id="PF13614">
    <property type="entry name" value="AAA_31"/>
    <property type="match status" value="1"/>
</dbReference>
<proteinExistence type="predicted"/>
<dbReference type="GO" id="GO:0051782">
    <property type="term" value="P:negative regulation of cell division"/>
    <property type="evidence" value="ECO:0007669"/>
    <property type="project" value="TreeGrafter"/>
</dbReference>
<keyword evidence="2" id="KW-0067">ATP-binding</keyword>
<dbReference type="Gene3D" id="3.40.50.2300">
    <property type="match status" value="1"/>
</dbReference>
<dbReference type="GO" id="GO:0005524">
    <property type="term" value="F:ATP binding"/>
    <property type="evidence" value="ECO:0007669"/>
    <property type="project" value="UniProtKB-KW"/>
</dbReference>
<feature type="domain" description="Response regulatory" evidence="4">
    <location>
        <begin position="24"/>
        <end position="139"/>
    </location>
</feature>
<dbReference type="SUPFAM" id="SSF52540">
    <property type="entry name" value="P-loop containing nucleoside triphosphate hydrolases"/>
    <property type="match status" value="1"/>
</dbReference>